<evidence type="ECO:0000259" key="3">
    <source>
        <dbReference type="Pfam" id="PF13843"/>
    </source>
</evidence>
<feature type="compositionally biased region" description="Low complexity" evidence="1">
    <location>
        <begin position="23"/>
        <end position="33"/>
    </location>
</feature>
<dbReference type="InterPro" id="IPR029526">
    <property type="entry name" value="PGBD"/>
</dbReference>
<dbReference type="OrthoDB" id="118105at2759"/>
<gene>
    <name evidence="5" type="primary">LOC112050390</name>
</gene>
<proteinExistence type="predicted"/>
<dbReference type="PANTHER" id="PTHR46599:SF3">
    <property type="entry name" value="PIGGYBAC TRANSPOSABLE ELEMENT-DERIVED PROTEIN 4"/>
    <property type="match status" value="1"/>
</dbReference>
<dbReference type="PANTHER" id="PTHR46599">
    <property type="entry name" value="PIGGYBAC TRANSPOSABLE ELEMENT-DERIVED PROTEIN 4"/>
    <property type="match status" value="1"/>
</dbReference>
<sequence>MSSSNLSEVSDQLAEMFSDTEEFSSSSSSSSSSSEDEEPTPAQGSSHEPEAEGWTSTGSLQTFPFSGVAHFTIGPAESPIDFFNLIFNSTFMAMLVSSINSHGLHLMVKSSDGPNAFKWNNTNEDEIRIFLALLFHMGHITLTNLNDYWSTDVLYDLPFKTFMSQDRFLSILRNLTFSDNNSYNNTDPNRYVKPIMVFFNSVMKTLVNPSKNLTIDQSNVLWRGQLRIRQTGNGQKYGVKLFALTDTNGITQKMHMYCGSQATVLQGEDHADKVVMMLMEDYLNTGRSLYTDNFCNSVTVAENLLQQRTYLTGTLRANQLRNPMITKSRIARGTLLTRYNARGVCVTNYRDKSNVLMISTEHHSDFVQSRNRHGKVKQTPKVIVEYKKYMRGVDRKNEMLSYYQSFKKSTKWHNQIVIHVMQVMLLNCFNMFNEQMKRSGDNSRPMSFYDFRLKVIKRLLKLDTPTDRLTQASNIPSTSASQKITTDAGDVIHSPAYLPKNDIGKTKRKDCRHCLKKRNIRKASIFYCPLCIKKPGLCITCFGEFHRY</sequence>
<evidence type="ECO:0000313" key="4">
    <source>
        <dbReference type="Proteomes" id="UP001652582"/>
    </source>
</evidence>
<dbReference type="Pfam" id="PF13842">
    <property type="entry name" value="zf-Tnp_2"/>
    <property type="match status" value="1"/>
</dbReference>
<dbReference type="InterPro" id="IPR032718">
    <property type="entry name" value="PGBD4_Znf_C"/>
</dbReference>
<name>A0A6J1NHG1_BICAN</name>
<dbReference type="RefSeq" id="XP_023944413.1">
    <property type="nucleotide sequence ID" value="XM_024088645.2"/>
</dbReference>
<feature type="domain" description="PiggyBac transposable element-derived protein 4 C-terminal zinc-finger" evidence="2">
    <location>
        <begin position="504"/>
        <end position="546"/>
    </location>
</feature>
<evidence type="ECO:0000256" key="1">
    <source>
        <dbReference type="SAM" id="MobiDB-lite"/>
    </source>
</evidence>
<dbReference type="GeneID" id="112050390"/>
<evidence type="ECO:0000313" key="5">
    <source>
        <dbReference type="RefSeq" id="XP_023944413.1"/>
    </source>
</evidence>
<feature type="region of interest" description="Disordered" evidence="1">
    <location>
        <begin position="1"/>
        <end position="56"/>
    </location>
</feature>
<organism evidence="4 5">
    <name type="scientific">Bicyclus anynana</name>
    <name type="common">Squinting bush brown butterfly</name>
    <dbReference type="NCBI Taxonomy" id="110368"/>
    <lineage>
        <taxon>Eukaryota</taxon>
        <taxon>Metazoa</taxon>
        <taxon>Ecdysozoa</taxon>
        <taxon>Arthropoda</taxon>
        <taxon>Hexapoda</taxon>
        <taxon>Insecta</taxon>
        <taxon>Pterygota</taxon>
        <taxon>Neoptera</taxon>
        <taxon>Endopterygota</taxon>
        <taxon>Lepidoptera</taxon>
        <taxon>Glossata</taxon>
        <taxon>Ditrysia</taxon>
        <taxon>Papilionoidea</taxon>
        <taxon>Nymphalidae</taxon>
        <taxon>Satyrinae</taxon>
        <taxon>Satyrini</taxon>
        <taxon>Mycalesina</taxon>
        <taxon>Bicyclus</taxon>
    </lineage>
</organism>
<feature type="domain" description="PiggyBac transposable element-derived protein" evidence="3">
    <location>
        <begin position="78"/>
        <end position="429"/>
    </location>
</feature>
<dbReference type="Pfam" id="PF13843">
    <property type="entry name" value="DDE_Tnp_1_7"/>
    <property type="match status" value="1"/>
</dbReference>
<dbReference type="Proteomes" id="UP001652582">
    <property type="component" value="Chromosome 25"/>
</dbReference>
<protein>
    <submittedName>
        <fullName evidence="5">PiggyBac transposable element-derived protein 4-like</fullName>
    </submittedName>
</protein>
<dbReference type="AlphaFoldDB" id="A0A6J1NHG1"/>
<feature type="compositionally biased region" description="Polar residues" evidence="1">
    <location>
        <begin position="1"/>
        <end position="10"/>
    </location>
</feature>
<keyword evidence="4" id="KW-1185">Reference proteome</keyword>
<accession>A0A6J1NHG1</accession>
<dbReference type="KEGG" id="bany:112050390"/>
<reference evidence="5" key="1">
    <citation type="submission" date="2025-08" db="UniProtKB">
        <authorList>
            <consortium name="RefSeq"/>
        </authorList>
    </citation>
    <scope>IDENTIFICATION</scope>
</reference>
<evidence type="ECO:0000259" key="2">
    <source>
        <dbReference type="Pfam" id="PF13842"/>
    </source>
</evidence>